<evidence type="ECO:0000256" key="1">
    <source>
        <dbReference type="SAM" id="MobiDB-lite"/>
    </source>
</evidence>
<sequence length="56" mass="6711">MRDTGNQKQDINDLSRDTANAHEKLETIFDKDTEQKRIDRNFLNQLDKTDFDRQVE</sequence>
<proteinExistence type="predicted"/>
<evidence type="ECO:0000313" key="3">
    <source>
        <dbReference type="Proteomes" id="UP001276300"/>
    </source>
</evidence>
<name>A0AAW9C4A5_KLUCR</name>
<reference evidence="2" key="1">
    <citation type="journal article" date="2023" name="J Glob Antimicrob Resist">
        <title>Emergence of NDM-1 and KPC-3 carbapenemases in Kluyvera cryocrescens: Investigating genetic heterogeneity and acquisition routes of blaNDM-1 in Enterobacterales species in Portugal.</title>
        <authorList>
            <person name="Loiodice M."/>
            <person name="Ribeiro M."/>
            <person name="Peixe L."/>
            <person name="Novais A."/>
        </authorList>
    </citation>
    <scope>NUCLEOTIDE SEQUENCE</scope>
    <source>
        <strain evidence="2">K629</strain>
    </source>
</reference>
<dbReference type="AlphaFoldDB" id="A0AAW9C4A5"/>
<gene>
    <name evidence="2" type="ORF">QWU01_09910</name>
</gene>
<comment type="caution">
    <text evidence="2">The sequence shown here is derived from an EMBL/GenBank/DDBJ whole genome shotgun (WGS) entry which is preliminary data.</text>
</comment>
<accession>A0AAW9C4A5</accession>
<organism evidence="2 3">
    <name type="scientific">Kluyvera cryocrescens</name>
    <name type="common">Kluyvera citrophila</name>
    <dbReference type="NCBI Taxonomy" id="580"/>
    <lineage>
        <taxon>Bacteria</taxon>
        <taxon>Pseudomonadati</taxon>
        <taxon>Pseudomonadota</taxon>
        <taxon>Gammaproteobacteria</taxon>
        <taxon>Enterobacterales</taxon>
        <taxon>Enterobacteriaceae</taxon>
        <taxon>Kluyvera</taxon>
    </lineage>
</organism>
<dbReference type="Proteomes" id="UP001276300">
    <property type="component" value="Unassembled WGS sequence"/>
</dbReference>
<dbReference type="EMBL" id="JAUEQX010000007">
    <property type="protein sequence ID" value="MDW3777126.1"/>
    <property type="molecule type" value="Genomic_DNA"/>
</dbReference>
<evidence type="ECO:0000313" key="2">
    <source>
        <dbReference type="EMBL" id="MDW3777126.1"/>
    </source>
</evidence>
<feature type="region of interest" description="Disordered" evidence="1">
    <location>
        <begin position="1"/>
        <end position="21"/>
    </location>
</feature>
<protein>
    <submittedName>
        <fullName evidence="2">Uncharacterized protein</fullName>
    </submittedName>
</protein>